<reference evidence="1 2" key="1">
    <citation type="submission" date="2016-12" db="EMBL/GenBank/DDBJ databases">
        <authorList>
            <person name="Song W.-J."/>
            <person name="Kurnit D.M."/>
        </authorList>
    </citation>
    <scope>NUCLEOTIDE SEQUENCE [LARGE SCALE GENOMIC DNA]</scope>
    <source>
        <strain evidence="1 2">175</strain>
    </source>
</reference>
<proteinExistence type="predicted"/>
<organism evidence="1 2">
    <name type="scientific">Methylomagnum ishizawai</name>
    <dbReference type="NCBI Taxonomy" id="1760988"/>
    <lineage>
        <taxon>Bacteria</taxon>
        <taxon>Pseudomonadati</taxon>
        <taxon>Pseudomonadota</taxon>
        <taxon>Gammaproteobacteria</taxon>
        <taxon>Methylococcales</taxon>
        <taxon>Methylococcaceae</taxon>
        <taxon>Methylomagnum</taxon>
    </lineage>
</organism>
<gene>
    <name evidence="1" type="ORF">SAMN02949497_1231</name>
</gene>
<dbReference type="Proteomes" id="UP000192923">
    <property type="component" value="Unassembled WGS sequence"/>
</dbReference>
<dbReference type="EMBL" id="FXAM01000001">
    <property type="protein sequence ID" value="SMF93935.1"/>
    <property type="molecule type" value="Genomic_DNA"/>
</dbReference>
<evidence type="ECO:0000313" key="1">
    <source>
        <dbReference type="EMBL" id="SMF93935.1"/>
    </source>
</evidence>
<dbReference type="AlphaFoldDB" id="A0A1Y6D1S2"/>
<keyword evidence="2" id="KW-1185">Reference proteome</keyword>
<dbReference type="OrthoDB" id="9255698at2"/>
<dbReference type="RefSeq" id="WP_085210886.1">
    <property type="nucleotide sequence ID" value="NZ_FXAM01000001.1"/>
</dbReference>
<accession>A0A1Y6D1S2</accession>
<name>A0A1Y6D1S2_9GAMM</name>
<protein>
    <submittedName>
        <fullName evidence="1">Uncharacterized protein</fullName>
    </submittedName>
</protein>
<evidence type="ECO:0000313" key="2">
    <source>
        <dbReference type="Proteomes" id="UP000192923"/>
    </source>
</evidence>
<sequence length="306" mass="33311">MSITRAEPLAIGNAIRLYIAPPVGAWRWIVLRKTTDDWLAPPETGDWGASNTYAPNAFYVGDPLPVDPAASVVYDGDERAALDYQALLNGVTYYYRAYYWNGVLWTLDAETTVATPRATFRDATLNPVLLVRDRLDEGLAVYVARGELLPQAGTLQSTRIDVLTGPPQAAHTRWPVVTVQLRSETPAEHAVGLDMGAVWYVASGEDEFTERTGWLANVTIEVGAWSLNPDERVTLHRALRALMAGNVPVFETAGLQGAAWNPAAVEYLEGEFDAPVYTVAGTLAGLVFSGIDDDRTGTAINHVYTS</sequence>
<dbReference type="STRING" id="1760988.SAMN02949497_1231"/>